<keyword evidence="3" id="KW-0805">Transcription regulation</keyword>
<dbReference type="Gene3D" id="1.10.10.60">
    <property type="entry name" value="Homeodomain-like"/>
    <property type="match status" value="1"/>
</dbReference>
<dbReference type="Gene3D" id="3.40.50.300">
    <property type="entry name" value="P-loop containing nucleotide triphosphate hydrolases"/>
    <property type="match status" value="1"/>
</dbReference>
<gene>
    <name evidence="7" type="ORF">NVS47_03225</name>
</gene>
<keyword evidence="8" id="KW-1185">Reference proteome</keyword>
<dbReference type="InterPro" id="IPR013767">
    <property type="entry name" value="PAS_fold"/>
</dbReference>
<dbReference type="RefSeq" id="WP_089609991.1">
    <property type="nucleotide sequence ID" value="NZ_CP022121.1"/>
</dbReference>
<dbReference type="InterPro" id="IPR025944">
    <property type="entry name" value="Sigma_54_int_dom_CS"/>
</dbReference>
<evidence type="ECO:0000259" key="5">
    <source>
        <dbReference type="PROSITE" id="PS50045"/>
    </source>
</evidence>
<dbReference type="PROSITE" id="PS00688">
    <property type="entry name" value="SIGMA54_INTERACT_3"/>
    <property type="match status" value="1"/>
</dbReference>
<dbReference type="InterPro" id="IPR058031">
    <property type="entry name" value="AAA_lid_NorR"/>
</dbReference>
<evidence type="ECO:0000259" key="6">
    <source>
        <dbReference type="PROSITE" id="PS50112"/>
    </source>
</evidence>
<evidence type="ECO:0000313" key="7">
    <source>
        <dbReference type="EMBL" id="MCR6544533.1"/>
    </source>
</evidence>
<dbReference type="SMART" id="SM00382">
    <property type="entry name" value="AAA"/>
    <property type="match status" value="1"/>
</dbReference>
<dbReference type="Gene3D" id="3.30.450.20">
    <property type="entry name" value="PAS domain"/>
    <property type="match status" value="1"/>
</dbReference>
<dbReference type="NCBIfam" id="TIGR00229">
    <property type="entry name" value="sensory_box"/>
    <property type="match status" value="1"/>
</dbReference>
<evidence type="ECO:0000256" key="4">
    <source>
        <dbReference type="ARBA" id="ARBA00023163"/>
    </source>
</evidence>
<evidence type="ECO:0000256" key="2">
    <source>
        <dbReference type="ARBA" id="ARBA00022840"/>
    </source>
</evidence>
<dbReference type="CDD" id="cd00130">
    <property type="entry name" value="PAS"/>
    <property type="match status" value="1"/>
</dbReference>
<keyword evidence="1" id="KW-0547">Nucleotide-binding</keyword>
<keyword evidence="4" id="KW-0804">Transcription</keyword>
<dbReference type="Pfam" id="PF25601">
    <property type="entry name" value="AAA_lid_14"/>
    <property type="match status" value="1"/>
</dbReference>
<dbReference type="SUPFAM" id="SSF46689">
    <property type="entry name" value="Homeodomain-like"/>
    <property type="match status" value="1"/>
</dbReference>
<keyword evidence="2" id="KW-0067">ATP-binding</keyword>
<dbReference type="EMBL" id="JANPWE010000001">
    <property type="protein sequence ID" value="MCR6544533.1"/>
    <property type="molecule type" value="Genomic_DNA"/>
</dbReference>
<dbReference type="Pfam" id="PF00989">
    <property type="entry name" value="PAS"/>
    <property type="match status" value="1"/>
</dbReference>
<reference evidence="7 8" key="1">
    <citation type="submission" date="2022-08" db="EMBL/GenBank/DDBJ databases">
        <title>Proteogenomics of the novel Dehalobacterium formicoaceticum strain EZ94 highlights a key role of methyltransferases during anaerobic dichloromethane degradation.</title>
        <authorList>
            <person name="Wasmund K."/>
        </authorList>
    </citation>
    <scope>NUCLEOTIDE SEQUENCE [LARGE SCALE GENOMIC DNA]</scope>
    <source>
        <strain evidence="7 8">EZ94</strain>
    </source>
</reference>
<dbReference type="SUPFAM" id="SSF55785">
    <property type="entry name" value="PYP-like sensor domain (PAS domain)"/>
    <property type="match status" value="1"/>
</dbReference>
<sequence>MPLTGHSKAEIADQPDMLEEENLLFRKIIDSIHEAVYVVHKDGKITLYNRESERMENLDRKEVLGKTEKEAFFQPYYFADEVTKKVFNTGKPILEQPYWYYLTNGRKTNMIYSAFPFFYRGEVTSVYVIFRNMNQMSDFIANTMELQKKFTKETNYYRKDALYLLDDIVGKSVQMKKIVREARQIAPRQSPVLIFGKTGTGKELFAQGIHNASLFAKGPFIGINCAAIPETLLESMLFGTVKGAFTGATDVPGLFEQAEDGTIFLDEINSMPLSLQAKLLRVLQEKKVRRLGGSVPIPVNCRVISATNVDPTQAVQEQTIRSDLYFRLATITINIPPLVERQEDIKVLTMHFIEKFNLEFDLFVHDLSNELLYAFEKYAWPGNVRELENFVESAMNFIQREDTILELDHLPEYFRERLESNKDCAHPATHTGTLQSILAETEKNLIKQYLAQNRNNITKTAQDLGISRQNLYYKIKTLGLDNK</sequence>
<name>A0ABT1Y103_9FIRM</name>
<dbReference type="InterPro" id="IPR009057">
    <property type="entry name" value="Homeodomain-like_sf"/>
</dbReference>
<dbReference type="InterPro" id="IPR000014">
    <property type="entry name" value="PAS"/>
</dbReference>
<evidence type="ECO:0000256" key="3">
    <source>
        <dbReference type="ARBA" id="ARBA00023015"/>
    </source>
</evidence>
<dbReference type="PRINTS" id="PR01590">
    <property type="entry name" value="HTHFIS"/>
</dbReference>
<dbReference type="SUPFAM" id="SSF52540">
    <property type="entry name" value="P-loop containing nucleoside triphosphate hydrolases"/>
    <property type="match status" value="1"/>
</dbReference>
<dbReference type="InterPro" id="IPR035965">
    <property type="entry name" value="PAS-like_dom_sf"/>
</dbReference>
<dbReference type="PANTHER" id="PTHR32071">
    <property type="entry name" value="TRANSCRIPTIONAL REGULATORY PROTEIN"/>
    <property type="match status" value="1"/>
</dbReference>
<protein>
    <submittedName>
        <fullName evidence="7">Sigma 54-interacting transcriptional regulator</fullName>
    </submittedName>
</protein>
<proteinExistence type="predicted"/>
<dbReference type="Proteomes" id="UP001524944">
    <property type="component" value="Unassembled WGS sequence"/>
</dbReference>
<dbReference type="PROSITE" id="PS50112">
    <property type="entry name" value="PAS"/>
    <property type="match status" value="1"/>
</dbReference>
<dbReference type="InterPro" id="IPR002078">
    <property type="entry name" value="Sigma_54_int"/>
</dbReference>
<dbReference type="Pfam" id="PF02954">
    <property type="entry name" value="HTH_8"/>
    <property type="match status" value="1"/>
</dbReference>
<comment type="caution">
    <text evidence="7">The sequence shown here is derived from an EMBL/GenBank/DDBJ whole genome shotgun (WGS) entry which is preliminary data.</text>
</comment>
<dbReference type="SMART" id="SM00091">
    <property type="entry name" value="PAS"/>
    <property type="match status" value="1"/>
</dbReference>
<dbReference type="InterPro" id="IPR002197">
    <property type="entry name" value="HTH_Fis"/>
</dbReference>
<dbReference type="PROSITE" id="PS50045">
    <property type="entry name" value="SIGMA54_INTERACT_4"/>
    <property type="match status" value="1"/>
</dbReference>
<dbReference type="InterPro" id="IPR003593">
    <property type="entry name" value="AAA+_ATPase"/>
</dbReference>
<feature type="domain" description="Sigma-54 factor interaction" evidence="5">
    <location>
        <begin position="168"/>
        <end position="396"/>
    </location>
</feature>
<dbReference type="CDD" id="cd00009">
    <property type="entry name" value="AAA"/>
    <property type="match status" value="1"/>
</dbReference>
<organism evidence="7 8">
    <name type="scientific">Dehalobacterium formicoaceticum</name>
    <dbReference type="NCBI Taxonomy" id="51515"/>
    <lineage>
        <taxon>Bacteria</taxon>
        <taxon>Bacillati</taxon>
        <taxon>Bacillota</taxon>
        <taxon>Clostridia</taxon>
        <taxon>Eubacteriales</taxon>
        <taxon>Peptococcaceae</taxon>
        <taxon>Dehalobacterium</taxon>
    </lineage>
</organism>
<accession>A0ABT1Y103</accession>
<evidence type="ECO:0000313" key="8">
    <source>
        <dbReference type="Proteomes" id="UP001524944"/>
    </source>
</evidence>
<feature type="domain" description="PAS" evidence="6">
    <location>
        <begin position="21"/>
        <end position="75"/>
    </location>
</feature>
<dbReference type="PANTHER" id="PTHR32071:SF74">
    <property type="entry name" value="TRANSCRIPTIONAL ACTIVATOR ROCR"/>
    <property type="match status" value="1"/>
</dbReference>
<dbReference type="InterPro" id="IPR027417">
    <property type="entry name" value="P-loop_NTPase"/>
</dbReference>
<dbReference type="Gene3D" id="1.10.8.60">
    <property type="match status" value="1"/>
</dbReference>
<dbReference type="Pfam" id="PF00158">
    <property type="entry name" value="Sigma54_activat"/>
    <property type="match status" value="1"/>
</dbReference>
<evidence type="ECO:0000256" key="1">
    <source>
        <dbReference type="ARBA" id="ARBA00022741"/>
    </source>
</evidence>